<dbReference type="AlphaFoldDB" id="A0A2W4RHV5"/>
<dbReference type="Gene3D" id="3.40.50.300">
    <property type="entry name" value="P-loop containing nucleotide triphosphate hydrolases"/>
    <property type="match status" value="1"/>
</dbReference>
<evidence type="ECO:0000313" key="2">
    <source>
        <dbReference type="EMBL" id="PZN82276.1"/>
    </source>
</evidence>
<dbReference type="PANTHER" id="PTHR43581:SF4">
    <property type="entry name" value="ATP_GTP PHOSPHATASE"/>
    <property type="match status" value="1"/>
</dbReference>
<gene>
    <name evidence="2" type="ORF">DM484_06730</name>
</gene>
<accession>A0A2W4RHV5</accession>
<sequence>MIKKIQISNYKSIDTLDFQLGRINVLIGENGAGKSNILEAIALAGAAAANKLDNEFLTSRGIRVTSPEYMRPAFPEFDALATIKIEIITKQYILSVNLTNDNTAYSKWSAQSKITANIETLIHNIDMLITKKKSAFENSQLNLCKNEIENFCTKKSADKNTTYLTLDISSDNYSDYLSTDPQTMWMLAKIFVKHPLSTDIQKFLIYSPEISALRTFQREGQIEPLGINGEGLLKLLSVLSSPEYSDSLNAIRKSLQILGWFKDINITEPAPFSGSRIEIKDRYLDETRRYFDQLSTNEGFLFLLFYFALFSTDLTPKFFAIDNIDASLNPKLCEKLMSELIALAVKHDKQVIFTTHNPAILDGLNLDDDEQRLFVVSRNKNGATRLKRVIKPPTKADERPTRLSELFLRGVLGGLPKGF</sequence>
<dbReference type="InterPro" id="IPR014555">
    <property type="entry name" value="RecF-like"/>
</dbReference>
<dbReference type="InterPro" id="IPR041685">
    <property type="entry name" value="AAA_GajA/Old/RecF-like"/>
</dbReference>
<dbReference type="PANTHER" id="PTHR43581">
    <property type="entry name" value="ATP/GTP PHOSPHATASE"/>
    <property type="match status" value="1"/>
</dbReference>
<protein>
    <submittedName>
        <fullName evidence="2">Chromosome segregation protein SMC</fullName>
    </submittedName>
</protein>
<dbReference type="Proteomes" id="UP000249396">
    <property type="component" value="Unassembled WGS sequence"/>
</dbReference>
<comment type="caution">
    <text evidence="2">The sequence shown here is derived from an EMBL/GenBank/DDBJ whole genome shotgun (WGS) entry which is preliminary data.</text>
</comment>
<dbReference type="SUPFAM" id="SSF52540">
    <property type="entry name" value="P-loop containing nucleoside triphosphate hydrolases"/>
    <property type="match status" value="1"/>
</dbReference>
<dbReference type="EMBL" id="QJPH01000228">
    <property type="protein sequence ID" value="PZN82276.1"/>
    <property type="molecule type" value="Genomic_DNA"/>
</dbReference>
<dbReference type="Pfam" id="PF13175">
    <property type="entry name" value="AAA_15"/>
    <property type="match status" value="1"/>
</dbReference>
<organism evidence="2 3">
    <name type="scientific">Candidatus Methylumidiphilus alinenensis</name>
    <dbReference type="NCBI Taxonomy" id="2202197"/>
    <lineage>
        <taxon>Bacteria</taxon>
        <taxon>Pseudomonadati</taxon>
        <taxon>Pseudomonadota</taxon>
        <taxon>Gammaproteobacteria</taxon>
        <taxon>Methylococcales</taxon>
        <taxon>Candidatus Methylumidiphilus</taxon>
    </lineage>
</organism>
<dbReference type="InterPro" id="IPR051396">
    <property type="entry name" value="Bact_Antivir_Def_Nuclease"/>
</dbReference>
<proteinExistence type="predicted"/>
<dbReference type="InterPro" id="IPR027417">
    <property type="entry name" value="P-loop_NTPase"/>
</dbReference>
<dbReference type="PIRSF" id="PIRSF029347">
    <property type="entry name" value="RecF"/>
    <property type="match status" value="1"/>
</dbReference>
<reference evidence="2 3" key="1">
    <citation type="journal article" date="2018" name="Aquat. Microb. Ecol.">
        <title>Gammaproteobacterial methanotrophs dominate.</title>
        <authorList>
            <person name="Rissanen A.J."/>
            <person name="Saarenheimo J."/>
            <person name="Tiirola M."/>
            <person name="Peura S."/>
            <person name="Aalto S.L."/>
            <person name="Karvinen A."/>
            <person name="Nykanen H."/>
        </authorList>
    </citation>
    <scope>NUCLEOTIDE SEQUENCE [LARGE SCALE GENOMIC DNA]</scope>
    <source>
        <strain evidence="2">AMbin10</strain>
    </source>
</reference>
<evidence type="ECO:0000259" key="1">
    <source>
        <dbReference type="Pfam" id="PF13175"/>
    </source>
</evidence>
<feature type="domain" description="Endonuclease GajA/Old nuclease/RecF-like AAA" evidence="1">
    <location>
        <begin position="1"/>
        <end position="360"/>
    </location>
</feature>
<evidence type="ECO:0000313" key="3">
    <source>
        <dbReference type="Proteomes" id="UP000249396"/>
    </source>
</evidence>
<name>A0A2W4RHV5_9GAMM</name>